<dbReference type="Gene3D" id="3.40.50.2300">
    <property type="match status" value="1"/>
</dbReference>
<keyword evidence="2" id="KW-0902">Two-component regulatory system</keyword>
<proteinExistence type="predicted"/>
<evidence type="ECO:0000259" key="7">
    <source>
        <dbReference type="PROSITE" id="PS51755"/>
    </source>
</evidence>
<keyword evidence="3 5" id="KW-0238">DNA-binding</keyword>
<comment type="caution">
    <text evidence="8">The sequence shown here is derived from an EMBL/GenBank/DDBJ whole genome shotgun (WGS) entry which is preliminary data.</text>
</comment>
<evidence type="ECO:0000256" key="4">
    <source>
        <dbReference type="PROSITE-ProRule" id="PRU00169"/>
    </source>
</evidence>
<feature type="domain" description="Response regulatory" evidence="6">
    <location>
        <begin position="2"/>
        <end position="117"/>
    </location>
</feature>
<dbReference type="InterPro" id="IPR011006">
    <property type="entry name" value="CheY-like_superfamily"/>
</dbReference>
<dbReference type="SMART" id="SM00448">
    <property type="entry name" value="REC"/>
    <property type="match status" value="1"/>
</dbReference>
<evidence type="ECO:0000256" key="5">
    <source>
        <dbReference type="PROSITE-ProRule" id="PRU01091"/>
    </source>
</evidence>
<dbReference type="PROSITE" id="PS50110">
    <property type="entry name" value="RESPONSE_REGULATORY"/>
    <property type="match status" value="1"/>
</dbReference>
<feature type="DNA-binding region" description="OmpR/PhoB-type" evidence="5">
    <location>
        <begin position="127"/>
        <end position="226"/>
    </location>
</feature>
<dbReference type="SUPFAM" id="SSF52172">
    <property type="entry name" value="CheY-like"/>
    <property type="match status" value="1"/>
</dbReference>
<dbReference type="PANTHER" id="PTHR48111">
    <property type="entry name" value="REGULATOR OF RPOS"/>
    <property type="match status" value="1"/>
</dbReference>
<dbReference type="AlphaFoldDB" id="A0A7Y9W9Y3"/>
<evidence type="ECO:0000256" key="1">
    <source>
        <dbReference type="ARBA" id="ARBA00022553"/>
    </source>
</evidence>
<reference evidence="8 9" key="1">
    <citation type="submission" date="2020-07" db="EMBL/GenBank/DDBJ databases">
        <title>Exploring microbial biodiversity for novel pathways involved in the catabolism of aromatic compounds derived from lignin.</title>
        <authorList>
            <person name="Elkins J."/>
        </authorList>
    </citation>
    <scope>NUCLEOTIDE SEQUENCE [LARGE SCALE GENOMIC DNA]</scope>
    <source>
        <strain evidence="8 9">H2C3B</strain>
    </source>
</reference>
<comment type="caution">
    <text evidence="4">Lacks conserved residue(s) required for the propagation of feature annotation.</text>
</comment>
<dbReference type="GO" id="GO:0032993">
    <property type="term" value="C:protein-DNA complex"/>
    <property type="evidence" value="ECO:0007669"/>
    <property type="project" value="TreeGrafter"/>
</dbReference>
<dbReference type="PROSITE" id="PS51755">
    <property type="entry name" value="OMPR_PHOB"/>
    <property type="match status" value="1"/>
</dbReference>
<dbReference type="CDD" id="cd17574">
    <property type="entry name" value="REC_OmpR"/>
    <property type="match status" value="1"/>
</dbReference>
<dbReference type="GO" id="GO:0000156">
    <property type="term" value="F:phosphorelay response regulator activity"/>
    <property type="evidence" value="ECO:0007669"/>
    <property type="project" value="TreeGrafter"/>
</dbReference>
<dbReference type="Pfam" id="PF00486">
    <property type="entry name" value="Trans_reg_C"/>
    <property type="match status" value="1"/>
</dbReference>
<dbReference type="Proteomes" id="UP000572540">
    <property type="component" value="Unassembled WGS sequence"/>
</dbReference>
<dbReference type="GO" id="GO:0006355">
    <property type="term" value="P:regulation of DNA-templated transcription"/>
    <property type="evidence" value="ECO:0007669"/>
    <property type="project" value="InterPro"/>
</dbReference>
<dbReference type="SMART" id="SM00862">
    <property type="entry name" value="Trans_reg_C"/>
    <property type="match status" value="1"/>
</dbReference>
<sequence length="238" mass="27010">MRIAILEADVDQANRLNEALTTSGHICHFFAAGDQLVRRLRRETFDLLILEWVVPGMSGEDVLRWLRQNVTKWLPVLFVTSRSRESDIVSILNMGADDYLVKPVAMPILSARVETLLRRAYAVSPATTKAMFGEIEFNLELQQVHVNGKNRPVTQKEFALALLLFRNIGQPVSRAHISEAVWSQTNDIPSRTMDTHVTRVRSKLGLRPNSGYRLSCLYGYGYRLDAIKEEIIMEPLSS</sequence>
<evidence type="ECO:0000313" key="8">
    <source>
        <dbReference type="EMBL" id="NYH16682.1"/>
    </source>
</evidence>
<dbReference type="GO" id="GO:0000976">
    <property type="term" value="F:transcription cis-regulatory region binding"/>
    <property type="evidence" value="ECO:0007669"/>
    <property type="project" value="TreeGrafter"/>
</dbReference>
<organism evidence="8 9">
    <name type="scientific">Paraburkholderia bryophila</name>
    <dbReference type="NCBI Taxonomy" id="420952"/>
    <lineage>
        <taxon>Bacteria</taxon>
        <taxon>Pseudomonadati</taxon>
        <taxon>Pseudomonadota</taxon>
        <taxon>Betaproteobacteria</taxon>
        <taxon>Burkholderiales</taxon>
        <taxon>Burkholderiaceae</taxon>
        <taxon>Paraburkholderia</taxon>
    </lineage>
</organism>
<accession>A0A7Y9W9Y3</accession>
<dbReference type="InterPro" id="IPR036388">
    <property type="entry name" value="WH-like_DNA-bd_sf"/>
</dbReference>
<feature type="domain" description="OmpR/PhoB-type" evidence="7">
    <location>
        <begin position="127"/>
        <end position="226"/>
    </location>
</feature>
<name>A0A7Y9W9Y3_9BURK</name>
<dbReference type="Pfam" id="PF00072">
    <property type="entry name" value="Response_reg"/>
    <property type="match status" value="1"/>
</dbReference>
<evidence type="ECO:0000313" key="9">
    <source>
        <dbReference type="Proteomes" id="UP000572540"/>
    </source>
</evidence>
<keyword evidence="1" id="KW-0597">Phosphoprotein</keyword>
<evidence type="ECO:0000259" key="6">
    <source>
        <dbReference type="PROSITE" id="PS50110"/>
    </source>
</evidence>
<protein>
    <submittedName>
        <fullName evidence="8">DNA-binding response OmpR family regulator</fullName>
    </submittedName>
</protein>
<dbReference type="PANTHER" id="PTHR48111:SF40">
    <property type="entry name" value="PHOSPHATE REGULON TRANSCRIPTIONAL REGULATORY PROTEIN PHOB"/>
    <property type="match status" value="1"/>
</dbReference>
<dbReference type="GO" id="GO:0005829">
    <property type="term" value="C:cytosol"/>
    <property type="evidence" value="ECO:0007669"/>
    <property type="project" value="TreeGrafter"/>
</dbReference>
<dbReference type="InterPro" id="IPR001789">
    <property type="entry name" value="Sig_transdc_resp-reg_receiver"/>
</dbReference>
<dbReference type="RefSeq" id="WP_179759429.1">
    <property type="nucleotide sequence ID" value="NZ_JACCAU010000001.1"/>
</dbReference>
<dbReference type="InterPro" id="IPR001867">
    <property type="entry name" value="OmpR/PhoB-type_DNA-bd"/>
</dbReference>
<dbReference type="Gene3D" id="1.10.10.10">
    <property type="entry name" value="Winged helix-like DNA-binding domain superfamily/Winged helix DNA-binding domain"/>
    <property type="match status" value="1"/>
</dbReference>
<evidence type="ECO:0000256" key="3">
    <source>
        <dbReference type="ARBA" id="ARBA00023125"/>
    </source>
</evidence>
<dbReference type="CDD" id="cd00383">
    <property type="entry name" value="trans_reg_C"/>
    <property type="match status" value="1"/>
</dbReference>
<gene>
    <name evidence="8" type="ORF">GGD41_003910</name>
</gene>
<evidence type="ECO:0000256" key="2">
    <source>
        <dbReference type="ARBA" id="ARBA00023012"/>
    </source>
</evidence>
<dbReference type="InterPro" id="IPR039420">
    <property type="entry name" value="WalR-like"/>
</dbReference>
<dbReference type="EMBL" id="JACCAU010000001">
    <property type="protein sequence ID" value="NYH16682.1"/>
    <property type="molecule type" value="Genomic_DNA"/>
</dbReference>